<feature type="domain" description="VWFA" evidence="19">
    <location>
        <begin position="24"/>
        <end position="245"/>
    </location>
</feature>
<organism evidence="20 21">
    <name type="scientific">Lachancea thermotolerans (strain ATCC 56472 / CBS 6340 / NRRL Y-8284)</name>
    <name type="common">Yeast</name>
    <name type="synonym">Kluyveromyces thermotolerans</name>
    <dbReference type="NCBI Taxonomy" id="559295"/>
    <lineage>
        <taxon>Eukaryota</taxon>
        <taxon>Fungi</taxon>
        <taxon>Dikarya</taxon>
        <taxon>Ascomycota</taxon>
        <taxon>Saccharomycotina</taxon>
        <taxon>Saccharomycetes</taxon>
        <taxon>Saccharomycetales</taxon>
        <taxon>Saccharomycetaceae</taxon>
        <taxon>Lachancea</taxon>
    </lineage>
</organism>
<keyword evidence="11" id="KW-0067">ATP-binding</keyword>
<keyword evidence="15" id="KW-0234">DNA repair</keyword>
<evidence type="ECO:0000256" key="9">
    <source>
        <dbReference type="ARBA" id="ARBA00022801"/>
    </source>
</evidence>
<dbReference type="PIRSF" id="PIRSF003033">
    <property type="entry name" value="Ku70"/>
    <property type="match status" value="1"/>
</dbReference>
<dbReference type="PANTHER" id="PTHR12604:SF2">
    <property type="entry name" value="X-RAY REPAIR CROSS-COMPLEMENTING PROTEIN 6"/>
    <property type="match status" value="1"/>
</dbReference>
<dbReference type="GO" id="GO:0016787">
    <property type="term" value="F:hydrolase activity"/>
    <property type="evidence" value="ECO:0007669"/>
    <property type="project" value="UniProtKB-KW"/>
</dbReference>
<accession>C5DDT2</accession>
<proteinExistence type="inferred from homology"/>
<evidence type="ECO:0000256" key="15">
    <source>
        <dbReference type="ARBA" id="ARBA00023204"/>
    </source>
</evidence>
<dbReference type="PROSITE" id="PS50234">
    <property type="entry name" value="VWFA"/>
    <property type="match status" value="1"/>
</dbReference>
<evidence type="ECO:0000259" key="19">
    <source>
        <dbReference type="PROSITE" id="PS50234"/>
    </source>
</evidence>
<dbReference type="SUPFAM" id="SSF100939">
    <property type="entry name" value="SPOC domain-like"/>
    <property type="match status" value="1"/>
</dbReference>
<dbReference type="OMA" id="FWANVKH"/>
<dbReference type="RefSeq" id="XP_002552381.1">
    <property type="nucleotide sequence ID" value="XM_002552335.1"/>
</dbReference>
<evidence type="ECO:0000256" key="3">
    <source>
        <dbReference type="ARBA" id="ARBA00005240"/>
    </source>
</evidence>
<dbReference type="eggNOG" id="KOG2327">
    <property type="taxonomic scope" value="Eukaryota"/>
</dbReference>
<dbReference type="Gene3D" id="2.40.290.10">
    <property type="match status" value="1"/>
</dbReference>
<sequence>MDATVGNEGKDSESKYKKFEVHEGIIFCVELSEAMFKEPFDLNKVQLLEILETLLELMTQVIIILPGTGIGCFFFQCSHEGAKGGIYEFLPLLDVNARSMKKLNDLLDDLKMNITTLNEQFPFNDKQNTSLEAVFVLLQEQFSRSVQGQKAYNNKKIFLFTDNDRPKESDDREAKNRLRKVIDDLDDSFINIIPFFVGSEQRPFDQSFYSDILKLGAKKKASDGPFKYEGPNTTPISAKLIKSRVLRKKEIKRVRFQCSLILNEASDFQVSIKGYTTISHERAGSKYKQVYDHDGLRKEALSHRKYLDANTGEDVTERVVKVFKFAEVDIELSEDEIAKMNRDYSSYDSFLKLVGFRDTNRCVFYFNNISNSSFVVPDDSVFKGSIKTMASLFRKLREKQKSAVVWGKLKSNSNPSLYTLTPSNFNDHNEGFYLTRVPFIDEIRKFPPTAYHGNLSKTKTFEQMCKITETLISYFSLRHSYRPSDFENPTLQKHFELLHDYLLQVEVDPTSGSKEHLLKKDDTLLKLHQVRAKILESAESDDPVQARLSNYVKAWNSMYNRELNGDLEPETTSKKSKK</sequence>
<keyword evidence="12" id="KW-0779">Telomere</keyword>
<comment type="subcellular location">
    <subcellularLocation>
        <location evidence="2">Chromosome</location>
        <location evidence="2">Telomere</location>
    </subcellularLocation>
    <subcellularLocation>
        <location evidence="1">Nucleus</location>
    </subcellularLocation>
</comment>
<evidence type="ECO:0000256" key="4">
    <source>
        <dbReference type="ARBA" id="ARBA00012551"/>
    </source>
</evidence>
<comment type="similarity">
    <text evidence="3">Belongs to the ku70 family.</text>
</comment>
<dbReference type="InterPro" id="IPR006164">
    <property type="entry name" value="DNA_bd_Ku70/Ku80"/>
</dbReference>
<dbReference type="SMART" id="SM00559">
    <property type="entry name" value="Ku78"/>
    <property type="match status" value="1"/>
</dbReference>
<keyword evidence="14" id="KW-0233">DNA recombination</keyword>
<keyword evidence="21" id="KW-1185">Reference proteome</keyword>
<dbReference type="InterPro" id="IPR006165">
    <property type="entry name" value="Ku70"/>
</dbReference>
<dbReference type="GeneID" id="8291245"/>
<dbReference type="EMBL" id="CU928167">
    <property type="protein sequence ID" value="CAR21943.1"/>
    <property type="molecule type" value="Genomic_DNA"/>
</dbReference>
<keyword evidence="13" id="KW-0238">DNA-binding</keyword>
<dbReference type="Pfam" id="PF03731">
    <property type="entry name" value="Ku_N"/>
    <property type="match status" value="1"/>
</dbReference>
<evidence type="ECO:0000256" key="10">
    <source>
        <dbReference type="ARBA" id="ARBA00022806"/>
    </source>
</evidence>
<dbReference type="FunCoup" id="C5DDT2">
    <property type="interactions" value="732"/>
</dbReference>
<dbReference type="SUPFAM" id="SSF53300">
    <property type="entry name" value="vWA-like"/>
    <property type="match status" value="1"/>
</dbReference>
<dbReference type="KEGG" id="lth:KLTH0C03586g"/>
<evidence type="ECO:0000256" key="13">
    <source>
        <dbReference type="ARBA" id="ARBA00023125"/>
    </source>
</evidence>
<dbReference type="InterPro" id="IPR047087">
    <property type="entry name" value="KU70_core_dom"/>
</dbReference>
<keyword evidence="7" id="KW-0547">Nucleotide-binding</keyword>
<dbReference type="Pfam" id="PF02735">
    <property type="entry name" value="Ku"/>
    <property type="match status" value="1"/>
</dbReference>
<evidence type="ECO:0000256" key="14">
    <source>
        <dbReference type="ARBA" id="ARBA00023172"/>
    </source>
</evidence>
<dbReference type="InParanoid" id="C5DDT2"/>
<keyword evidence="6" id="KW-0158">Chromosome</keyword>
<dbReference type="Proteomes" id="UP000002036">
    <property type="component" value="Chromosome C"/>
</dbReference>
<dbReference type="InterPro" id="IPR016194">
    <property type="entry name" value="SPOC-like_C_dom_sf"/>
</dbReference>
<dbReference type="Gene3D" id="1.10.1600.10">
    <property type="match status" value="1"/>
</dbReference>
<dbReference type="GO" id="GO:0005524">
    <property type="term" value="F:ATP binding"/>
    <property type="evidence" value="ECO:0007669"/>
    <property type="project" value="UniProtKB-KW"/>
</dbReference>
<dbReference type="EC" id="3.6.4.12" evidence="4"/>
<dbReference type="GO" id="GO:0006310">
    <property type="term" value="P:DNA recombination"/>
    <property type="evidence" value="ECO:0007669"/>
    <property type="project" value="UniProtKB-KW"/>
</dbReference>
<dbReference type="Gene3D" id="3.40.50.410">
    <property type="entry name" value="von Willebrand factor, type A domain"/>
    <property type="match status" value="1"/>
</dbReference>
<dbReference type="GO" id="GO:0006303">
    <property type="term" value="P:double-strand break repair via nonhomologous end joining"/>
    <property type="evidence" value="ECO:0007669"/>
    <property type="project" value="InterPro"/>
</dbReference>
<evidence type="ECO:0000256" key="18">
    <source>
        <dbReference type="PIRSR" id="PIRSR003033-1"/>
    </source>
</evidence>
<evidence type="ECO:0000313" key="20">
    <source>
        <dbReference type="EMBL" id="CAR21943.1"/>
    </source>
</evidence>
<dbReference type="InterPro" id="IPR005160">
    <property type="entry name" value="Ku_C"/>
</dbReference>
<keyword evidence="8" id="KW-0227">DNA damage</keyword>
<evidence type="ECO:0000256" key="8">
    <source>
        <dbReference type="ARBA" id="ARBA00022763"/>
    </source>
</evidence>
<name>C5DDT2_LACTC</name>
<gene>
    <name evidence="20" type="ordered locus">KLTH0C03586g</name>
</gene>
<feature type="active site" description="Schiff-base intermediate with DNA; for 5'-deoxyribose-5-phosphate lyase activity" evidence="18">
    <location>
        <position position="18"/>
    </location>
</feature>
<dbReference type="AlphaFoldDB" id="C5DDT2"/>
<dbReference type="InterPro" id="IPR036465">
    <property type="entry name" value="vWFA_dom_sf"/>
</dbReference>
<dbReference type="InterPro" id="IPR002035">
    <property type="entry name" value="VWF_A"/>
</dbReference>
<evidence type="ECO:0000256" key="2">
    <source>
        <dbReference type="ARBA" id="ARBA00004574"/>
    </source>
</evidence>
<reference evidence="20 21" key="1">
    <citation type="journal article" date="2009" name="Genome Res.">
        <title>Comparative genomics of protoploid Saccharomycetaceae.</title>
        <authorList>
            <consortium name="The Genolevures Consortium"/>
            <person name="Souciet J.-L."/>
            <person name="Dujon B."/>
            <person name="Gaillardin C."/>
            <person name="Johnston M."/>
            <person name="Baret P.V."/>
            <person name="Cliften P."/>
            <person name="Sherman D.J."/>
            <person name="Weissenbach J."/>
            <person name="Westhof E."/>
            <person name="Wincker P."/>
            <person name="Jubin C."/>
            <person name="Poulain J."/>
            <person name="Barbe V."/>
            <person name="Segurens B."/>
            <person name="Artiguenave F."/>
            <person name="Anthouard V."/>
            <person name="Vacherie B."/>
            <person name="Val M.-E."/>
            <person name="Fulton R.S."/>
            <person name="Minx P."/>
            <person name="Wilson R."/>
            <person name="Durrens P."/>
            <person name="Jean G."/>
            <person name="Marck C."/>
            <person name="Martin T."/>
            <person name="Nikolski M."/>
            <person name="Rolland T."/>
            <person name="Seret M.-L."/>
            <person name="Casaregola S."/>
            <person name="Despons L."/>
            <person name="Fairhead C."/>
            <person name="Fischer G."/>
            <person name="Lafontaine I."/>
            <person name="Leh V."/>
            <person name="Lemaire M."/>
            <person name="de Montigny J."/>
            <person name="Neuveglise C."/>
            <person name="Thierry A."/>
            <person name="Blanc-Lenfle I."/>
            <person name="Bleykasten C."/>
            <person name="Diffels J."/>
            <person name="Fritsch E."/>
            <person name="Frangeul L."/>
            <person name="Goeffon A."/>
            <person name="Jauniaux N."/>
            <person name="Kachouri-Lafond R."/>
            <person name="Payen C."/>
            <person name="Potier S."/>
            <person name="Pribylova L."/>
            <person name="Ozanne C."/>
            <person name="Richard G.-F."/>
            <person name="Sacerdot C."/>
            <person name="Straub M.-L."/>
            <person name="Talla E."/>
        </authorList>
    </citation>
    <scope>NUCLEOTIDE SEQUENCE [LARGE SCALE GENOMIC DNA]</scope>
    <source>
        <strain evidence="21">ATCC 56472 / CBS 6340 / NRRL Y-8284</strain>
    </source>
</reference>
<evidence type="ECO:0000256" key="1">
    <source>
        <dbReference type="ARBA" id="ARBA00004123"/>
    </source>
</evidence>
<dbReference type="GO" id="GO:0042162">
    <property type="term" value="F:telomeric DNA binding"/>
    <property type="evidence" value="ECO:0007669"/>
    <property type="project" value="InterPro"/>
</dbReference>
<dbReference type="InterPro" id="IPR005161">
    <property type="entry name" value="Ku_N"/>
</dbReference>
<dbReference type="GO" id="GO:0003684">
    <property type="term" value="F:damaged DNA binding"/>
    <property type="evidence" value="ECO:0007669"/>
    <property type="project" value="InterPro"/>
</dbReference>
<dbReference type="OrthoDB" id="3249161at2759"/>
<keyword evidence="9" id="KW-0378">Hydrolase</keyword>
<protein>
    <recommendedName>
        <fullName evidence="5">ATP-dependent DNA helicase II subunit 1</fullName>
        <ecNumber evidence="4">3.6.4.12</ecNumber>
    </recommendedName>
    <alternativeName>
        <fullName evidence="17">ATP-dependent DNA helicase II subunit Ku70</fullName>
    </alternativeName>
</protein>
<dbReference type="GO" id="GO:0003690">
    <property type="term" value="F:double-stranded DNA binding"/>
    <property type="evidence" value="ECO:0007669"/>
    <property type="project" value="TreeGrafter"/>
</dbReference>
<evidence type="ECO:0000256" key="11">
    <source>
        <dbReference type="ARBA" id="ARBA00022840"/>
    </source>
</evidence>
<evidence type="ECO:0000313" key="21">
    <source>
        <dbReference type="Proteomes" id="UP000002036"/>
    </source>
</evidence>
<dbReference type="GO" id="GO:0003678">
    <property type="term" value="F:DNA helicase activity"/>
    <property type="evidence" value="ECO:0007669"/>
    <property type="project" value="UniProtKB-EC"/>
</dbReference>
<dbReference type="CDD" id="cd00788">
    <property type="entry name" value="KU70"/>
    <property type="match status" value="1"/>
</dbReference>
<dbReference type="STRING" id="559295.C5DDT2"/>
<evidence type="ECO:0000256" key="7">
    <source>
        <dbReference type="ARBA" id="ARBA00022741"/>
    </source>
</evidence>
<evidence type="ECO:0000256" key="12">
    <source>
        <dbReference type="ARBA" id="ARBA00022895"/>
    </source>
</evidence>
<keyword evidence="16" id="KW-0539">Nucleus</keyword>
<dbReference type="PANTHER" id="PTHR12604">
    <property type="entry name" value="KU AUTOANTIGEN DNA HELICASE"/>
    <property type="match status" value="1"/>
</dbReference>
<dbReference type="GO" id="GO:0000781">
    <property type="term" value="C:chromosome, telomeric region"/>
    <property type="evidence" value="ECO:0007669"/>
    <property type="project" value="UniProtKB-SubCell"/>
</dbReference>
<dbReference type="GO" id="GO:0000723">
    <property type="term" value="P:telomere maintenance"/>
    <property type="evidence" value="ECO:0007669"/>
    <property type="project" value="InterPro"/>
</dbReference>
<keyword evidence="10" id="KW-0347">Helicase</keyword>
<evidence type="ECO:0000256" key="16">
    <source>
        <dbReference type="ARBA" id="ARBA00023242"/>
    </source>
</evidence>
<dbReference type="HOGENOM" id="CLU_024202_0_0_1"/>
<evidence type="ECO:0000256" key="6">
    <source>
        <dbReference type="ARBA" id="ARBA00022454"/>
    </source>
</evidence>
<dbReference type="Pfam" id="PF03730">
    <property type="entry name" value="Ku_C"/>
    <property type="match status" value="1"/>
</dbReference>
<evidence type="ECO:0000256" key="5">
    <source>
        <dbReference type="ARBA" id="ARBA00021796"/>
    </source>
</evidence>
<dbReference type="GO" id="GO:0043564">
    <property type="term" value="C:Ku70:Ku80 complex"/>
    <property type="evidence" value="ECO:0007669"/>
    <property type="project" value="InterPro"/>
</dbReference>
<evidence type="ECO:0000256" key="17">
    <source>
        <dbReference type="ARBA" id="ARBA00031811"/>
    </source>
</evidence>